<dbReference type="RefSeq" id="WP_042900402.1">
    <property type="nucleotide sequence ID" value="NZ_JPFU01000005.1"/>
</dbReference>
<comment type="caution">
    <text evidence="1">The sequence shown here is derived from an EMBL/GenBank/DDBJ whole genome shotgun (WGS) entry which is preliminary data.</text>
</comment>
<evidence type="ECO:0000313" key="2">
    <source>
        <dbReference type="Proteomes" id="UP000028090"/>
    </source>
</evidence>
<evidence type="ECO:0000313" key="1">
    <source>
        <dbReference type="EMBL" id="KEQ37735.1"/>
    </source>
</evidence>
<proteinExistence type="predicted"/>
<sequence length="148" mass="17446">MNDYFKEFEKELGSVEEKLDILSEWHLSKKHHGATEIAEDCRTTISQLWIQFYKLSETYKQQEAEHETFLDANISNLLGELKKHDEFLATNSINLGKERPHWLLFNYLNKAVRSFTDPNKLATDNTGNIWDYLRSLIIKDLKERGLLK</sequence>
<dbReference type="AlphaFoldDB" id="A0A081Q462"/>
<organism evidence="1 2">
    <name type="scientific">Streptococcus mitis</name>
    <dbReference type="NCBI Taxonomy" id="28037"/>
    <lineage>
        <taxon>Bacteria</taxon>
        <taxon>Bacillati</taxon>
        <taxon>Bacillota</taxon>
        <taxon>Bacilli</taxon>
        <taxon>Lactobacillales</taxon>
        <taxon>Streptococcaceae</taxon>
        <taxon>Streptococcus</taxon>
        <taxon>Streptococcus mitis group</taxon>
    </lineage>
</organism>
<protein>
    <submittedName>
        <fullName evidence="1">Uncharacterized protein</fullName>
    </submittedName>
</protein>
<gene>
    <name evidence="1" type="ORF">SK629_0471</name>
</gene>
<reference evidence="1 2" key="1">
    <citation type="submission" date="2014-05" db="EMBL/GenBank/DDBJ databases">
        <authorList>
            <person name="Daugherty S.C."/>
            <person name="Tallon L.J."/>
            <person name="Sadzewicz L."/>
            <person name="Kilian M."/>
            <person name="Tettelin H."/>
        </authorList>
    </citation>
    <scope>NUCLEOTIDE SEQUENCE [LARGE SCALE GENOMIC DNA]</scope>
    <source>
        <strain evidence="1 2">SK629</strain>
    </source>
</reference>
<dbReference type="EMBL" id="JPFU01000005">
    <property type="protein sequence ID" value="KEQ37735.1"/>
    <property type="molecule type" value="Genomic_DNA"/>
</dbReference>
<dbReference type="Proteomes" id="UP000028090">
    <property type="component" value="Unassembled WGS sequence"/>
</dbReference>
<name>A0A081Q462_STRMT</name>
<dbReference type="OrthoDB" id="2234444at2"/>
<accession>A0A081Q462</accession>
<dbReference type="PATRIC" id="fig|28037.95.peg.432"/>